<feature type="region of interest" description="Disordered" evidence="8">
    <location>
        <begin position="1"/>
        <end position="23"/>
    </location>
</feature>
<evidence type="ECO:0000256" key="4">
    <source>
        <dbReference type="ARBA" id="ARBA00022692"/>
    </source>
</evidence>
<organism evidence="11 12">
    <name type="scientific">Herbihabitans rhizosphaerae</name>
    <dbReference type="NCBI Taxonomy" id="1872711"/>
    <lineage>
        <taxon>Bacteria</taxon>
        <taxon>Bacillati</taxon>
        <taxon>Actinomycetota</taxon>
        <taxon>Actinomycetes</taxon>
        <taxon>Pseudonocardiales</taxon>
        <taxon>Pseudonocardiaceae</taxon>
        <taxon>Herbihabitans</taxon>
    </lineage>
</organism>
<keyword evidence="12" id="KW-1185">Reference proteome</keyword>
<evidence type="ECO:0000313" key="12">
    <source>
        <dbReference type="Proteomes" id="UP000294257"/>
    </source>
</evidence>
<keyword evidence="5" id="KW-0029">Amino-acid transport</keyword>
<reference evidence="11 12" key="1">
    <citation type="submission" date="2019-02" db="EMBL/GenBank/DDBJ databases">
        <title>Genomic Encyclopedia of Type Strains, Phase IV (KMG-IV): sequencing the most valuable type-strain genomes for metagenomic binning, comparative biology and taxonomic classification.</title>
        <authorList>
            <person name="Goeker M."/>
        </authorList>
    </citation>
    <scope>NUCLEOTIDE SEQUENCE [LARGE SCALE GENOMIC DNA]</scope>
    <source>
        <strain evidence="11 12">DSM 101727</strain>
    </source>
</reference>
<dbReference type="PANTHER" id="PTHR43495">
    <property type="entry name" value="GABA PERMEASE"/>
    <property type="match status" value="1"/>
</dbReference>
<feature type="transmembrane region" description="Helical" evidence="9">
    <location>
        <begin position="170"/>
        <end position="192"/>
    </location>
</feature>
<dbReference type="AlphaFoldDB" id="A0A4Q7KHJ8"/>
<keyword evidence="4 9" id="KW-0812">Transmembrane</keyword>
<evidence type="ECO:0000256" key="6">
    <source>
        <dbReference type="ARBA" id="ARBA00022989"/>
    </source>
</evidence>
<feature type="transmembrane region" description="Helical" evidence="9">
    <location>
        <begin position="421"/>
        <end position="440"/>
    </location>
</feature>
<feature type="transmembrane region" description="Helical" evidence="9">
    <location>
        <begin position="138"/>
        <end position="158"/>
    </location>
</feature>
<evidence type="ECO:0000256" key="8">
    <source>
        <dbReference type="SAM" id="MobiDB-lite"/>
    </source>
</evidence>
<dbReference type="Proteomes" id="UP000294257">
    <property type="component" value="Unassembled WGS sequence"/>
</dbReference>
<dbReference type="EMBL" id="SGWQ01000009">
    <property type="protein sequence ID" value="RZS34368.1"/>
    <property type="molecule type" value="Genomic_DNA"/>
</dbReference>
<keyword evidence="6 9" id="KW-1133">Transmembrane helix</keyword>
<dbReference type="GO" id="GO:0055085">
    <property type="term" value="P:transmembrane transport"/>
    <property type="evidence" value="ECO:0007669"/>
    <property type="project" value="InterPro"/>
</dbReference>
<gene>
    <name evidence="11" type="ORF">EV193_109155</name>
</gene>
<dbReference type="FunFam" id="1.20.1740.10:FF:000001">
    <property type="entry name" value="Amino acid permease"/>
    <property type="match status" value="1"/>
</dbReference>
<dbReference type="PIRSF" id="PIRSF006060">
    <property type="entry name" value="AA_transporter"/>
    <property type="match status" value="1"/>
</dbReference>
<dbReference type="GO" id="GO:0016020">
    <property type="term" value="C:membrane"/>
    <property type="evidence" value="ECO:0007669"/>
    <property type="project" value="UniProtKB-SubCell"/>
</dbReference>
<accession>A0A4Q7KHJ8</accession>
<sequence length="479" mass="51306">MDSTLRSQPPTPDDENGEDTGGGYAKSLSNRHVQMIAIGGAIGVGLFLGAGGRLHAMGPSLLLVYAVCGLAGWMVMRAIAELVLYKPVAGSFVEYSREFIGPWAGFAAGWMYWFNWAATCVVEITAAAIYVGRWAPDMPQWLTALICLVVLLAVNLLSVKLFGELEFWFAIIKVTAIVVFLVVGTGLVLTAADMGGGVHASPSHATSHDGLFPHGIGIALISMQAVIFAYNGIEMVAITVGETRNPREVLPKAARAVAWRIGFFYVGSVLLLVMLLPWHMYTGDESPFVTVFSRLGIPAAGDVMNLVVLTAALSSCNSGIYATGRTLRSLAHRGDAPSFTARLSSRKVPIGGIAVTAVVMLVGVGLNYVVPKQAFDLAIAVASIGVLASWASLIYSQIRLHAKAKRGELERPKFRVPGSPYTGYATLAFLLLVLVLMAFSSGVERYAFYLVPVVALTLAVGWWVLSRRRRSDVLGDQAR</sequence>
<evidence type="ECO:0000259" key="10">
    <source>
        <dbReference type="Pfam" id="PF00324"/>
    </source>
</evidence>
<evidence type="ECO:0000256" key="3">
    <source>
        <dbReference type="ARBA" id="ARBA00022448"/>
    </source>
</evidence>
<evidence type="ECO:0000313" key="11">
    <source>
        <dbReference type="EMBL" id="RZS34368.1"/>
    </source>
</evidence>
<proteinExistence type="inferred from homology"/>
<feature type="transmembrane region" description="Helical" evidence="9">
    <location>
        <begin position="377"/>
        <end position="400"/>
    </location>
</feature>
<evidence type="ECO:0000256" key="5">
    <source>
        <dbReference type="ARBA" id="ARBA00022970"/>
    </source>
</evidence>
<feature type="domain" description="Amino acid permease/ SLC12A" evidence="10">
    <location>
        <begin position="32"/>
        <end position="472"/>
    </location>
</feature>
<evidence type="ECO:0000256" key="7">
    <source>
        <dbReference type="ARBA" id="ARBA00023136"/>
    </source>
</evidence>
<feature type="transmembrane region" description="Helical" evidence="9">
    <location>
        <begin position="348"/>
        <end position="371"/>
    </location>
</feature>
<feature type="transmembrane region" description="Helical" evidence="9">
    <location>
        <begin position="36"/>
        <end position="56"/>
    </location>
</feature>
<feature type="transmembrane region" description="Helical" evidence="9">
    <location>
        <begin position="62"/>
        <end position="85"/>
    </location>
</feature>
<feature type="transmembrane region" description="Helical" evidence="9">
    <location>
        <begin position="303"/>
        <end position="323"/>
    </location>
</feature>
<feature type="transmembrane region" description="Helical" evidence="9">
    <location>
        <begin position="212"/>
        <end position="236"/>
    </location>
</feature>
<dbReference type="PANTHER" id="PTHR43495:SF1">
    <property type="entry name" value="L-ASPARAGINE PERMEASE"/>
    <property type="match status" value="1"/>
</dbReference>
<dbReference type="InterPro" id="IPR004841">
    <property type="entry name" value="AA-permease/SLC12A_dom"/>
</dbReference>
<keyword evidence="3" id="KW-0813">Transport</keyword>
<name>A0A4Q7KHJ8_9PSEU</name>
<protein>
    <submittedName>
        <fullName evidence="11">L-asparagine permease</fullName>
    </submittedName>
</protein>
<evidence type="ECO:0000256" key="9">
    <source>
        <dbReference type="SAM" id="Phobius"/>
    </source>
</evidence>
<evidence type="ECO:0000256" key="2">
    <source>
        <dbReference type="ARBA" id="ARBA00008583"/>
    </source>
</evidence>
<feature type="transmembrane region" description="Helical" evidence="9">
    <location>
        <begin position="446"/>
        <end position="465"/>
    </location>
</feature>
<feature type="transmembrane region" description="Helical" evidence="9">
    <location>
        <begin position="257"/>
        <end position="278"/>
    </location>
</feature>
<comment type="caution">
    <text evidence="11">The sequence shown here is derived from an EMBL/GenBank/DDBJ whole genome shotgun (WGS) entry which is preliminary data.</text>
</comment>
<dbReference type="GO" id="GO:0006865">
    <property type="term" value="P:amino acid transport"/>
    <property type="evidence" value="ECO:0007669"/>
    <property type="project" value="UniProtKB-KW"/>
</dbReference>
<dbReference type="Pfam" id="PF00324">
    <property type="entry name" value="AA_permease"/>
    <property type="match status" value="1"/>
</dbReference>
<dbReference type="Gene3D" id="1.20.1740.10">
    <property type="entry name" value="Amino acid/polyamine transporter I"/>
    <property type="match status" value="1"/>
</dbReference>
<comment type="similarity">
    <text evidence="2">Belongs to the amino acid-polyamine-organocation (APC) superfamily. Amino acid transporter (AAT) (TC 2.A.3.1) family.</text>
</comment>
<comment type="subcellular location">
    <subcellularLocation>
        <location evidence="1">Membrane</location>
        <topology evidence="1">Multi-pass membrane protein</topology>
    </subcellularLocation>
</comment>
<keyword evidence="7 9" id="KW-0472">Membrane</keyword>
<evidence type="ECO:0000256" key="1">
    <source>
        <dbReference type="ARBA" id="ARBA00004141"/>
    </source>
</evidence>